<name>A0A0G4I2N8_9ALVE</name>
<feature type="signal peptide" evidence="11">
    <location>
        <begin position="1"/>
        <end position="19"/>
    </location>
</feature>
<keyword evidence="11" id="KW-0732">Signal</keyword>
<dbReference type="SUPFAM" id="SSF52743">
    <property type="entry name" value="Subtilisin-like"/>
    <property type="match status" value="1"/>
</dbReference>
<evidence type="ECO:0000256" key="6">
    <source>
        <dbReference type="ARBA" id="ARBA00023619"/>
    </source>
</evidence>
<dbReference type="InterPro" id="IPR034193">
    <property type="entry name" value="PCSK9_ProteinaseK-like"/>
</dbReference>
<feature type="domain" description="Peptidase S8/S53" evidence="12">
    <location>
        <begin position="193"/>
        <end position="429"/>
    </location>
</feature>
<dbReference type="InterPro" id="IPR023828">
    <property type="entry name" value="Peptidase_S8_Ser-AS"/>
</dbReference>
<dbReference type="AlphaFoldDB" id="A0A0G4I2N8"/>
<feature type="chain" id="PRO_5005192516" description="subtilisin" evidence="11">
    <location>
        <begin position="20"/>
        <end position="620"/>
    </location>
</feature>
<feature type="compositionally biased region" description="Polar residues" evidence="9">
    <location>
        <begin position="60"/>
        <end position="75"/>
    </location>
</feature>
<feature type="compositionally biased region" description="Basic and acidic residues" evidence="9">
    <location>
        <begin position="454"/>
        <end position="468"/>
    </location>
</feature>
<keyword evidence="2 7" id="KW-0645">Protease</keyword>
<feature type="transmembrane region" description="Helical" evidence="10">
    <location>
        <begin position="474"/>
        <end position="501"/>
    </location>
</feature>
<dbReference type="PROSITE" id="PS00138">
    <property type="entry name" value="SUBTILASE_SER"/>
    <property type="match status" value="1"/>
</dbReference>
<feature type="compositionally biased region" description="Pro residues" evidence="9">
    <location>
        <begin position="554"/>
        <end position="567"/>
    </location>
</feature>
<dbReference type="EC" id="3.4.21.62" evidence="6"/>
<feature type="active site" description="Charge relay system" evidence="7">
    <location>
        <position position="240"/>
    </location>
</feature>
<dbReference type="GO" id="GO:0006508">
    <property type="term" value="P:proteolysis"/>
    <property type="evidence" value="ECO:0007669"/>
    <property type="project" value="UniProtKB-KW"/>
</dbReference>
<dbReference type="Pfam" id="PF00082">
    <property type="entry name" value="Peptidase_S8"/>
    <property type="match status" value="1"/>
</dbReference>
<keyword evidence="10" id="KW-0812">Transmembrane</keyword>
<dbReference type="FunFam" id="3.40.50.200:FF:000014">
    <property type="entry name" value="Proteinase K"/>
    <property type="match status" value="1"/>
</dbReference>
<dbReference type="PhylomeDB" id="A0A0G4I2N8"/>
<dbReference type="PRINTS" id="PR00723">
    <property type="entry name" value="SUBTILISIN"/>
</dbReference>
<evidence type="ECO:0000256" key="4">
    <source>
        <dbReference type="ARBA" id="ARBA00022825"/>
    </source>
</evidence>
<dbReference type="InterPro" id="IPR050131">
    <property type="entry name" value="Peptidase_S8_subtilisin-like"/>
</dbReference>
<keyword evidence="10" id="KW-0472">Membrane</keyword>
<feature type="region of interest" description="Disordered" evidence="9">
    <location>
        <begin position="446"/>
        <end position="468"/>
    </location>
</feature>
<feature type="compositionally biased region" description="Low complexity" evidence="9">
    <location>
        <begin position="50"/>
        <end position="59"/>
    </location>
</feature>
<evidence type="ECO:0000256" key="2">
    <source>
        <dbReference type="ARBA" id="ARBA00022670"/>
    </source>
</evidence>
<dbReference type="Gene3D" id="3.40.50.200">
    <property type="entry name" value="Peptidase S8/S53 domain"/>
    <property type="match status" value="1"/>
</dbReference>
<dbReference type="EMBL" id="CDMZ01004847">
    <property type="protein sequence ID" value="CEM51098.1"/>
    <property type="molecule type" value="Genomic_DNA"/>
</dbReference>
<dbReference type="VEuPathDB" id="CryptoDB:Cvel_10384"/>
<protein>
    <recommendedName>
        <fullName evidence="6">subtilisin</fullName>
        <ecNumber evidence="6">3.4.21.62</ecNumber>
    </recommendedName>
</protein>
<dbReference type="PANTHER" id="PTHR43806:SF11">
    <property type="entry name" value="CEREVISIN-RELATED"/>
    <property type="match status" value="1"/>
</dbReference>
<evidence type="ECO:0000256" key="9">
    <source>
        <dbReference type="SAM" id="MobiDB-lite"/>
    </source>
</evidence>
<sequence>MRGRLLCAVSLLSIFLTRGDLSTTADQSRELAAEQEKRFIVRLVNTKANTTSSAVSSSNGTQQAVENTTDSNSTSTVPATLLMHEATSHGSFHLLTASELEEMTQQGLVEAYEEDEEFSLDPLETPEQTFQSDFGHQEEGEGQRRRLRRGRVLQDAITESTTVTSPPLNGLDRIDQENLPLSGTYSYLPAASGEGVHIYVIDTGVRTTHQEFTGRIGTGRNFVCTFGDCDPANVEDCNGHGTHVAGTAGGTTVGVAKRAIIHPLRALGCNGSGRVSNVLKALQWVLDNAEYPAVVVASLGGSRSQSVNDAFNEMMNNGIPAIVAAGNDNKDACNFSPSSASNVVAVGSINPTSDGRSSFSNFGDCVDIFAAGDRVYSAWDTANNAYAVLSGTSMAAPHVAGVVARMLQGEDKGSAADVTNAVVQSASTASIQEAGEGSPSRILFAAPTATGSDINERNKDDTGDSGDDHQPSPWLIALYVLSAAAALALAILIFVCCFRCCSRKREARRQRAANKSDELPRVVVHAPSPHAPSATSPISPSQQKRYTHAQNNLPRPPAQPLPSPSAPPLWQDFTSLQRPQPQNVQYAYPPVYQQQQQQIPAAAPTGRDRPVGVVAPVYMA</sequence>
<dbReference type="PROSITE" id="PS00137">
    <property type="entry name" value="SUBTILASE_HIS"/>
    <property type="match status" value="1"/>
</dbReference>
<dbReference type="InterPro" id="IPR023827">
    <property type="entry name" value="Peptidase_S8_Asp-AS"/>
</dbReference>
<evidence type="ECO:0000256" key="1">
    <source>
        <dbReference type="ARBA" id="ARBA00011073"/>
    </source>
</evidence>
<dbReference type="InterPro" id="IPR022398">
    <property type="entry name" value="Peptidase_S8_His-AS"/>
</dbReference>
<comment type="similarity">
    <text evidence="1 7 8">Belongs to the peptidase S8 family.</text>
</comment>
<proteinExistence type="inferred from homology"/>
<evidence type="ECO:0000256" key="5">
    <source>
        <dbReference type="ARBA" id="ARBA00023529"/>
    </source>
</evidence>
<keyword evidence="4 7" id="KW-0720">Serine protease</keyword>
<reference evidence="13" key="1">
    <citation type="submission" date="2014-11" db="EMBL/GenBank/DDBJ databases">
        <authorList>
            <person name="Otto D Thomas"/>
            <person name="Naeem Raeece"/>
        </authorList>
    </citation>
    <scope>NUCLEOTIDE SEQUENCE</scope>
</reference>
<gene>
    <name evidence="13" type="ORF">Cvel_10384</name>
</gene>
<feature type="compositionally biased region" description="Low complexity" evidence="9">
    <location>
        <begin position="526"/>
        <end position="541"/>
    </location>
</feature>
<accession>A0A0G4I2N8</accession>
<dbReference type="PROSITE" id="PS51892">
    <property type="entry name" value="SUBTILASE"/>
    <property type="match status" value="1"/>
</dbReference>
<comment type="catalytic activity">
    <reaction evidence="5">
        <text>Hydrolysis of proteins with broad specificity for peptide bonds, and a preference for a large uncharged residue in P1. Hydrolyzes peptide amides.</text>
        <dbReference type="EC" id="3.4.21.62"/>
    </reaction>
</comment>
<evidence type="ECO:0000256" key="8">
    <source>
        <dbReference type="RuleBase" id="RU003355"/>
    </source>
</evidence>
<evidence type="ECO:0000259" key="12">
    <source>
        <dbReference type="Pfam" id="PF00082"/>
    </source>
</evidence>
<dbReference type="GO" id="GO:0005615">
    <property type="term" value="C:extracellular space"/>
    <property type="evidence" value="ECO:0007669"/>
    <property type="project" value="TreeGrafter"/>
</dbReference>
<dbReference type="InterPro" id="IPR015500">
    <property type="entry name" value="Peptidase_S8_subtilisin-rel"/>
</dbReference>
<evidence type="ECO:0000313" key="13">
    <source>
        <dbReference type="EMBL" id="CEM51098.1"/>
    </source>
</evidence>
<dbReference type="GO" id="GO:0004252">
    <property type="term" value="F:serine-type endopeptidase activity"/>
    <property type="evidence" value="ECO:0007669"/>
    <property type="project" value="UniProtKB-UniRule"/>
</dbReference>
<feature type="active site" description="Charge relay system" evidence="7">
    <location>
        <position position="202"/>
    </location>
</feature>
<evidence type="ECO:0000256" key="11">
    <source>
        <dbReference type="SAM" id="SignalP"/>
    </source>
</evidence>
<evidence type="ECO:0000256" key="7">
    <source>
        <dbReference type="PROSITE-ProRule" id="PRU01240"/>
    </source>
</evidence>
<dbReference type="PANTHER" id="PTHR43806">
    <property type="entry name" value="PEPTIDASE S8"/>
    <property type="match status" value="1"/>
</dbReference>
<dbReference type="InterPro" id="IPR036852">
    <property type="entry name" value="Peptidase_S8/S53_dom_sf"/>
</dbReference>
<evidence type="ECO:0000256" key="3">
    <source>
        <dbReference type="ARBA" id="ARBA00022801"/>
    </source>
</evidence>
<evidence type="ECO:0000256" key="10">
    <source>
        <dbReference type="SAM" id="Phobius"/>
    </source>
</evidence>
<feature type="active site" description="Charge relay system" evidence="7">
    <location>
        <position position="393"/>
    </location>
</feature>
<keyword evidence="3 7" id="KW-0378">Hydrolase</keyword>
<dbReference type="InterPro" id="IPR000209">
    <property type="entry name" value="Peptidase_S8/S53_dom"/>
</dbReference>
<feature type="region of interest" description="Disordered" evidence="9">
    <location>
        <begin position="511"/>
        <end position="568"/>
    </location>
</feature>
<feature type="region of interest" description="Disordered" evidence="9">
    <location>
        <begin position="50"/>
        <end position="75"/>
    </location>
</feature>
<dbReference type="CDD" id="cd04077">
    <property type="entry name" value="Peptidases_S8_PCSK9_ProteinaseK_like"/>
    <property type="match status" value="1"/>
</dbReference>
<dbReference type="PROSITE" id="PS00136">
    <property type="entry name" value="SUBTILASE_ASP"/>
    <property type="match status" value="1"/>
</dbReference>
<organism evidence="13">
    <name type="scientific">Chromera velia CCMP2878</name>
    <dbReference type="NCBI Taxonomy" id="1169474"/>
    <lineage>
        <taxon>Eukaryota</taxon>
        <taxon>Sar</taxon>
        <taxon>Alveolata</taxon>
        <taxon>Colpodellida</taxon>
        <taxon>Chromeraceae</taxon>
        <taxon>Chromera</taxon>
    </lineage>
</organism>
<keyword evidence="10" id="KW-1133">Transmembrane helix</keyword>